<dbReference type="CDD" id="cd00609">
    <property type="entry name" value="AAT_like"/>
    <property type="match status" value="1"/>
</dbReference>
<dbReference type="HAMAP" id="MF_01023">
    <property type="entry name" value="HisC_aminotrans_2"/>
    <property type="match status" value="1"/>
</dbReference>
<keyword evidence="7 9" id="KW-0663">Pyridoxal phosphate</keyword>
<evidence type="ECO:0000256" key="6">
    <source>
        <dbReference type="ARBA" id="ARBA00022679"/>
    </source>
</evidence>
<dbReference type="AlphaFoldDB" id="A0A0H4IXQ2"/>
<proteinExistence type="inferred from homology"/>
<evidence type="ECO:0000256" key="5">
    <source>
        <dbReference type="ARBA" id="ARBA00022576"/>
    </source>
</evidence>
<dbReference type="NCBIfam" id="TIGR01141">
    <property type="entry name" value="hisC"/>
    <property type="match status" value="1"/>
</dbReference>
<evidence type="ECO:0000313" key="12">
    <source>
        <dbReference type="Proteomes" id="UP000066549"/>
    </source>
</evidence>
<comment type="subunit">
    <text evidence="4 9">Homodimer.</text>
</comment>
<dbReference type="PANTHER" id="PTHR43643:SF3">
    <property type="entry name" value="HISTIDINOL-PHOSPHATE AMINOTRANSFERASE"/>
    <property type="match status" value="1"/>
</dbReference>
<dbReference type="InterPro" id="IPR004839">
    <property type="entry name" value="Aminotransferase_I/II_large"/>
</dbReference>
<dbReference type="InterPro" id="IPR015424">
    <property type="entry name" value="PyrdxlP-dep_Trfase"/>
</dbReference>
<evidence type="ECO:0000256" key="3">
    <source>
        <dbReference type="ARBA" id="ARBA00007970"/>
    </source>
</evidence>
<dbReference type="UniPathway" id="UPA00031">
    <property type="reaction ID" value="UER00012"/>
</dbReference>
<reference evidence="11 12" key="1">
    <citation type="submission" date="2015-03" db="EMBL/GenBank/DDBJ databases">
        <title>Comparative analysis of the OM43 clade including a novel species from Red Sea uncovers genomic and metabolic diversity among marine methylotrophs.</title>
        <authorList>
            <person name="Jimenez-Infante F."/>
            <person name="Ngugi D.K."/>
            <person name="Vinu M."/>
            <person name="Alam I."/>
            <person name="Kamau A."/>
            <person name="Blom J."/>
            <person name="Bajic V.B."/>
            <person name="Stingl U."/>
        </authorList>
    </citation>
    <scope>NUCLEOTIDE SEQUENCE [LARGE SCALE GENOMIC DNA]</scope>
    <source>
        <strain evidence="11 12">MBRSH7</strain>
    </source>
</reference>
<dbReference type="GO" id="GO:0004400">
    <property type="term" value="F:histidinol-phosphate transaminase activity"/>
    <property type="evidence" value="ECO:0007669"/>
    <property type="project" value="UniProtKB-UniRule"/>
</dbReference>
<protein>
    <recommendedName>
        <fullName evidence="9">Histidinol-phosphate aminotransferase</fullName>
        <ecNumber evidence="9">2.6.1.9</ecNumber>
    </recommendedName>
    <alternativeName>
        <fullName evidence="9">Imidazole acetol-phosphate transaminase</fullName>
    </alternativeName>
</protein>
<dbReference type="GO" id="GO:0030170">
    <property type="term" value="F:pyridoxal phosphate binding"/>
    <property type="evidence" value="ECO:0007669"/>
    <property type="project" value="InterPro"/>
</dbReference>
<keyword evidence="9" id="KW-0368">Histidine biosynthesis</keyword>
<dbReference type="GO" id="GO:0000105">
    <property type="term" value="P:L-histidine biosynthetic process"/>
    <property type="evidence" value="ECO:0007669"/>
    <property type="project" value="UniProtKB-UniRule"/>
</dbReference>
<keyword evidence="12" id="KW-1185">Reference proteome</keyword>
<keyword evidence="5 9" id="KW-0032">Aminotransferase</keyword>
<dbReference type="Gene3D" id="3.40.640.10">
    <property type="entry name" value="Type I PLP-dependent aspartate aminotransferase-like (Major domain)"/>
    <property type="match status" value="1"/>
</dbReference>
<sequence>MTIQFLKNLDNIEPYIGGMPIEELSRKIGIPEDKIIKLASNENPYGISPTVKKALLKFNDYELYPDGSGYKLIHKISEYFELETSQIVIGNGSNDILELAARVVLDQDSEVIFSEHAFAVYGLVTKAIGAREVTVPAIDYAHDLDGFLKQITSKTKLIFVANPNNPTGTLVDKSLLLNFLEKVPEHILVVLDEAYEEYLEENQRSDSFKWLNKFKNLLISRSFSKAYGLASLRVGFGAASKEIIAKINQIRQPFNVNSIAQMAALLSLSDVEFVIEGARKNREQKKYLENSFDNLGIEYIKSYGNFISFSLKSDENARGCYDYLLNKGIILRPIANYGMPEFLRVSIGTEDENKIFINCLTEFMGKIK</sequence>
<evidence type="ECO:0000256" key="9">
    <source>
        <dbReference type="HAMAP-Rule" id="MF_01023"/>
    </source>
</evidence>
<dbReference type="InterPro" id="IPR015421">
    <property type="entry name" value="PyrdxlP-dep_Trfase_major"/>
</dbReference>
<evidence type="ECO:0000259" key="10">
    <source>
        <dbReference type="Pfam" id="PF00155"/>
    </source>
</evidence>
<comment type="cofactor">
    <cofactor evidence="1 9">
        <name>pyridoxal 5'-phosphate</name>
        <dbReference type="ChEBI" id="CHEBI:597326"/>
    </cofactor>
</comment>
<accession>A0A0H4IXQ2</accession>
<feature type="domain" description="Aminotransferase class I/classII large" evidence="10">
    <location>
        <begin position="34"/>
        <end position="358"/>
    </location>
</feature>
<dbReference type="Gene3D" id="3.90.1150.10">
    <property type="entry name" value="Aspartate Aminotransferase, domain 1"/>
    <property type="match status" value="1"/>
</dbReference>
<gene>
    <name evidence="9" type="primary">hisC</name>
    <name evidence="11" type="ORF">VI33_00595</name>
</gene>
<keyword evidence="6 9" id="KW-0808">Transferase</keyword>
<dbReference type="EMBL" id="CP011002">
    <property type="protein sequence ID" value="AKO65304.1"/>
    <property type="molecule type" value="Genomic_DNA"/>
</dbReference>
<evidence type="ECO:0000256" key="8">
    <source>
        <dbReference type="ARBA" id="ARBA00047481"/>
    </source>
</evidence>
<dbReference type="PANTHER" id="PTHR43643">
    <property type="entry name" value="HISTIDINOL-PHOSPHATE AMINOTRANSFERASE 2"/>
    <property type="match status" value="1"/>
</dbReference>
<dbReference type="PATRIC" id="fig|1623450.3.peg.121"/>
<evidence type="ECO:0000256" key="2">
    <source>
        <dbReference type="ARBA" id="ARBA00005011"/>
    </source>
</evidence>
<dbReference type="EC" id="2.6.1.9" evidence="9"/>
<dbReference type="InterPro" id="IPR050106">
    <property type="entry name" value="HistidinolP_aminotransfase"/>
</dbReference>
<dbReference type="OrthoDB" id="9813612at2"/>
<dbReference type="Proteomes" id="UP000066549">
    <property type="component" value="Chromosome"/>
</dbReference>
<dbReference type="InterPro" id="IPR015422">
    <property type="entry name" value="PyrdxlP-dep_Trfase_small"/>
</dbReference>
<dbReference type="InterPro" id="IPR005861">
    <property type="entry name" value="HisP_aminotrans"/>
</dbReference>
<evidence type="ECO:0000256" key="1">
    <source>
        <dbReference type="ARBA" id="ARBA00001933"/>
    </source>
</evidence>
<dbReference type="Pfam" id="PF00155">
    <property type="entry name" value="Aminotran_1_2"/>
    <property type="match status" value="1"/>
</dbReference>
<dbReference type="SUPFAM" id="SSF53383">
    <property type="entry name" value="PLP-dependent transferases"/>
    <property type="match status" value="1"/>
</dbReference>
<organism evidence="11 12">
    <name type="scientific">Methylophilales bacterium MBRS-H7</name>
    <dbReference type="NCBI Taxonomy" id="1623450"/>
    <lineage>
        <taxon>Bacteria</taxon>
        <taxon>Pseudomonadati</taxon>
        <taxon>Pseudomonadota</taxon>
        <taxon>Betaproteobacteria</taxon>
        <taxon>Nitrosomonadales</taxon>
        <taxon>OM43 clade</taxon>
    </lineage>
</organism>
<comment type="pathway">
    <text evidence="2 9">Amino-acid biosynthesis; L-histidine biosynthesis; L-histidine from 5-phospho-alpha-D-ribose 1-diphosphate: step 7/9.</text>
</comment>
<comment type="catalytic activity">
    <reaction evidence="8 9">
        <text>L-histidinol phosphate + 2-oxoglutarate = 3-(imidazol-4-yl)-2-oxopropyl phosphate + L-glutamate</text>
        <dbReference type="Rhea" id="RHEA:23744"/>
        <dbReference type="ChEBI" id="CHEBI:16810"/>
        <dbReference type="ChEBI" id="CHEBI:29985"/>
        <dbReference type="ChEBI" id="CHEBI:57766"/>
        <dbReference type="ChEBI" id="CHEBI:57980"/>
        <dbReference type="EC" id="2.6.1.9"/>
    </reaction>
</comment>
<name>A0A0H4IXQ2_9PROT</name>
<feature type="modified residue" description="N6-(pyridoxal phosphate)lysine" evidence="9">
    <location>
        <position position="225"/>
    </location>
</feature>
<evidence type="ECO:0000313" key="11">
    <source>
        <dbReference type="EMBL" id="AKO65304.1"/>
    </source>
</evidence>
<comment type="similarity">
    <text evidence="3 9">Belongs to the class-II pyridoxal-phosphate-dependent aminotransferase family. Histidinol-phosphate aminotransferase subfamily.</text>
</comment>
<keyword evidence="9" id="KW-0028">Amino-acid biosynthesis</keyword>
<evidence type="ECO:0000256" key="7">
    <source>
        <dbReference type="ARBA" id="ARBA00022898"/>
    </source>
</evidence>
<evidence type="ECO:0000256" key="4">
    <source>
        <dbReference type="ARBA" id="ARBA00011738"/>
    </source>
</evidence>